<dbReference type="EMBL" id="AGAZ01000026">
    <property type="protein sequence ID" value="EGZ49911.1"/>
    <property type="molecule type" value="Genomic_DNA"/>
</dbReference>
<evidence type="ECO:0000313" key="2">
    <source>
        <dbReference type="EMBL" id="EGZ49911.1"/>
    </source>
</evidence>
<accession>G4CN97</accession>
<evidence type="ECO:0000256" key="1">
    <source>
        <dbReference type="SAM" id="SignalP"/>
    </source>
</evidence>
<protein>
    <submittedName>
        <fullName evidence="2">Uncharacterized protein</fullName>
    </submittedName>
</protein>
<gene>
    <name evidence="2" type="ORF">HMPREF9370_0556</name>
</gene>
<comment type="caution">
    <text evidence="2">The sequence shown here is derived from an EMBL/GenBank/DDBJ whole genome shotgun (WGS) entry which is preliminary data.</text>
</comment>
<dbReference type="HOGENOM" id="CLU_3293037_0_0_4"/>
<dbReference type="PATRIC" id="fig|1030841.3.peg.545"/>
<reference evidence="2 3" key="1">
    <citation type="submission" date="2011-06" db="EMBL/GenBank/DDBJ databases">
        <authorList>
            <person name="Muzny D."/>
            <person name="Qin X."/>
            <person name="Deng J."/>
            <person name="Jiang H."/>
            <person name="Liu Y."/>
            <person name="Qu J."/>
            <person name="Song X.-Z."/>
            <person name="Zhang L."/>
            <person name="Thornton R."/>
            <person name="Coyle M."/>
            <person name="Francisco L."/>
            <person name="Jackson L."/>
            <person name="Javaid M."/>
            <person name="Korchina V."/>
            <person name="Kovar C."/>
            <person name="Mata R."/>
            <person name="Mathew T."/>
            <person name="Ngo R."/>
            <person name="Nguyen L."/>
            <person name="Nguyen N."/>
            <person name="Okwuonu G."/>
            <person name="Ongeri F."/>
            <person name="Pham C."/>
            <person name="Simmons D."/>
            <person name="Wilczek-Boney K."/>
            <person name="Hale W."/>
            <person name="Jakkamsetti A."/>
            <person name="Pham P."/>
            <person name="Ruth R."/>
            <person name="San Lucas F."/>
            <person name="Warren J."/>
            <person name="Zhang J."/>
            <person name="Zhao Z."/>
            <person name="Zhou C."/>
            <person name="Zhu D."/>
            <person name="Lee S."/>
            <person name="Bess C."/>
            <person name="Blankenburg K."/>
            <person name="Forbes L."/>
            <person name="Fu Q."/>
            <person name="Gubbala S."/>
            <person name="Hirani K."/>
            <person name="Jayaseelan J.C."/>
            <person name="Lara F."/>
            <person name="Munidasa M."/>
            <person name="Palculict T."/>
            <person name="Patil S."/>
            <person name="Pu L.-L."/>
            <person name="Saada N."/>
            <person name="Tang L."/>
            <person name="Weissenberger G."/>
            <person name="Zhu Y."/>
            <person name="Hemphill L."/>
            <person name="Shang Y."/>
            <person name="Youmans B."/>
            <person name="Ayvaz T."/>
            <person name="Ross M."/>
            <person name="Santibanez J."/>
            <person name="Aqrawi P."/>
            <person name="Gross S."/>
            <person name="Joshi V."/>
            <person name="Fowler G."/>
            <person name="Nazareth L."/>
            <person name="Reid J."/>
            <person name="Worley K."/>
            <person name="Petrosino J."/>
            <person name="Highlander S."/>
            <person name="Gibbs R."/>
        </authorList>
    </citation>
    <scope>NUCLEOTIDE SEQUENCE [LARGE SCALE GENOMIC DNA]</scope>
    <source>
        <strain evidence="2 3">9715</strain>
    </source>
</reference>
<dbReference type="STRING" id="1030841.HMPREF9370_0556"/>
<dbReference type="AlphaFoldDB" id="G4CN97"/>
<name>G4CN97_9NEIS</name>
<evidence type="ECO:0000313" key="3">
    <source>
        <dbReference type="Proteomes" id="UP000005336"/>
    </source>
</evidence>
<organism evidence="2 3">
    <name type="scientific">Neisseria wadsworthii 9715</name>
    <dbReference type="NCBI Taxonomy" id="1030841"/>
    <lineage>
        <taxon>Bacteria</taxon>
        <taxon>Pseudomonadati</taxon>
        <taxon>Pseudomonadota</taxon>
        <taxon>Betaproteobacteria</taxon>
        <taxon>Neisseriales</taxon>
        <taxon>Neisseriaceae</taxon>
        <taxon>Neisseria</taxon>
    </lineage>
</organism>
<feature type="chain" id="PRO_5003462655" evidence="1">
    <location>
        <begin position="23"/>
        <end position="40"/>
    </location>
</feature>
<keyword evidence="3" id="KW-1185">Reference proteome</keyword>
<proteinExistence type="predicted"/>
<sequence length="40" mass="4478">MMVPSRKFSVSVLLWQWAFARAAEALDFSIAIGITSDYKA</sequence>
<feature type="signal peptide" evidence="1">
    <location>
        <begin position="1"/>
        <end position="22"/>
    </location>
</feature>
<keyword evidence="1" id="KW-0732">Signal</keyword>
<dbReference type="Proteomes" id="UP000005336">
    <property type="component" value="Unassembled WGS sequence"/>
</dbReference>